<sequence>MSTENKQEILDTLIHPELSPVDKYNQLLRIYQNHENRNKNILQSLNRQGYSANSYNKLVYEIKKIFNISDVEAKTHVLPKETENCPTCIPTTNVAQTSDLINTENKSTDEVPKLREEFSFLNQENTPDEFKILVADRITIFKKLAEMRGIIEDPNTPEDVRVDLAPKIAEADEANDAIWKELNHYQETGEVLGEHEIFSRLSLERKIDSMTAAEKIQRVETIKGQIRTAKMHRGSADKKGNAGKVAEFDGKIKNYELEIKLITKSLEKANNE</sequence>
<dbReference type="Proteomes" id="UP000254737">
    <property type="component" value="Unassembled WGS sequence"/>
</dbReference>
<dbReference type="AlphaFoldDB" id="A0A376G0M0"/>
<name>A0A376G0M0_9FLAO</name>
<dbReference type="RefSeq" id="WP_114998248.1">
    <property type="nucleotide sequence ID" value="NZ_UFXS01000001.1"/>
</dbReference>
<evidence type="ECO:0000313" key="2">
    <source>
        <dbReference type="Proteomes" id="UP000254737"/>
    </source>
</evidence>
<organism evidence="1 2">
    <name type="scientific">Empedobacter falsenii</name>
    <dbReference type="NCBI Taxonomy" id="343874"/>
    <lineage>
        <taxon>Bacteria</taxon>
        <taxon>Pseudomonadati</taxon>
        <taxon>Bacteroidota</taxon>
        <taxon>Flavobacteriia</taxon>
        <taxon>Flavobacteriales</taxon>
        <taxon>Weeksellaceae</taxon>
        <taxon>Empedobacter</taxon>
    </lineage>
</organism>
<evidence type="ECO:0000313" key="1">
    <source>
        <dbReference type="EMBL" id="STD53083.1"/>
    </source>
</evidence>
<accession>A0A376G0M0</accession>
<protein>
    <submittedName>
        <fullName evidence="1">Uncharacterized protein</fullName>
    </submittedName>
</protein>
<gene>
    <name evidence="1" type="ORF">NCTC13456_00300</name>
</gene>
<reference evidence="1 2" key="1">
    <citation type="submission" date="2018-06" db="EMBL/GenBank/DDBJ databases">
        <authorList>
            <consortium name="Pathogen Informatics"/>
            <person name="Doyle S."/>
        </authorList>
    </citation>
    <scope>NUCLEOTIDE SEQUENCE [LARGE SCALE GENOMIC DNA]</scope>
    <source>
        <strain evidence="1 2">NCTC13456</strain>
    </source>
</reference>
<proteinExistence type="predicted"/>
<dbReference type="EMBL" id="UFXS01000001">
    <property type="protein sequence ID" value="STD53083.1"/>
    <property type="molecule type" value="Genomic_DNA"/>
</dbReference>